<evidence type="ECO:0000313" key="1">
    <source>
        <dbReference type="EMBL" id="RNA16856.1"/>
    </source>
</evidence>
<accession>A0A3M7QZW8</accession>
<name>A0A3M7QZW8_BRAPC</name>
<proteinExistence type="predicted"/>
<sequence>MRFMKHSRGKNAWKIVIFLVINKEEKRTILKVKRQENSFKTILHNQILVFFKIYLSQKKSERKILFFLSNYLTSYVRYTYKFIFE</sequence>
<dbReference type="Proteomes" id="UP000276133">
    <property type="component" value="Unassembled WGS sequence"/>
</dbReference>
<organism evidence="1 2">
    <name type="scientific">Brachionus plicatilis</name>
    <name type="common">Marine rotifer</name>
    <name type="synonym">Brachionus muelleri</name>
    <dbReference type="NCBI Taxonomy" id="10195"/>
    <lineage>
        <taxon>Eukaryota</taxon>
        <taxon>Metazoa</taxon>
        <taxon>Spiralia</taxon>
        <taxon>Gnathifera</taxon>
        <taxon>Rotifera</taxon>
        <taxon>Eurotatoria</taxon>
        <taxon>Monogononta</taxon>
        <taxon>Pseudotrocha</taxon>
        <taxon>Ploima</taxon>
        <taxon>Brachionidae</taxon>
        <taxon>Brachionus</taxon>
    </lineage>
</organism>
<dbReference type="EMBL" id="REGN01004607">
    <property type="protein sequence ID" value="RNA16856.1"/>
    <property type="molecule type" value="Genomic_DNA"/>
</dbReference>
<evidence type="ECO:0000313" key="2">
    <source>
        <dbReference type="Proteomes" id="UP000276133"/>
    </source>
</evidence>
<comment type="caution">
    <text evidence="1">The sequence shown here is derived from an EMBL/GenBank/DDBJ whole genome shotgun (WGS) entry which is preliminary data.</text>
</comment>
<reference evidence="1 2" key="1">
    <citation type="journal article" date="2018" name="Sci. Rep.">
        <title>Genomic signatures of local adaptation to the degree of environmental predictability in rotifers.</title>
        <authorList>
            <person name="Franch-Gras L."/>
            <person name="Hahn C."/>
            <person name="Garcia-Roger E.M."/>
            <person name="Carmona M.J."/>
            <person name="Serra M."/>
            <person name="Gomez A."/>
        </authorList>
    </citation>
    <scope>NUCLEOTIDE SEQUENCE [LARGE SCALE GENOMIC DNA]</scope>
    <source>
        <strain evidence="1">HYR1</strain>
    </source>
</reference>
<gene>
    <name evidence="1" type="ORF">BpHYR1_038752</name>
</gene>
<dbReference type="AlphaFoldDB" id="A0A3M7QZW8"/>
<protein>
    <submittedName>
        <fullName evidence="1">Uncharacterized protein</fullName>
    </submittedName>
</protein>
<keyword evidence="2" id="KW-1185">Reference proteome</keyword>